<name>A0ABQ4B0W1_9ACTN</name>
<keyword evidence="3" id="KW-1185">Reference proteome</keyword>
<evidence type="ECO:0000256" key="1">
    <source>
        <dbReference type="SAM" id="MobiDB-lite"/>
    </source>
</evidence>
<gene>
    <name evidence="2" type="ORF">Apa02nite_004020</name>
</gene>
<reference evidence="2 3" key="1">
    <citation type="submission" date="2021-01" db="EMBL/GenBank/DDBJ databases">
        <title>Whole genome shotgun sequence of Actinoplanes palleronii NBRC 14916.</title>
        <authorList>
            <person name="Komaki H."/>
            <person name="Tamura T."/>
        </authorList>
    </citation>
    <scope>NUCLEOTIDE SEQUENCE [LARGE SCALE GENOMIC DNA]</scope>
    <source>
        <strain evidence="2 3">NBRC 14916</strain>
    </source>
</reference>
<accession>A0ABQ4B0W1</accession>
<dbReference type="Proteomes" id="UP000624709">
    <property type="component" value="Unassembled WGS sequence"/>
</dbReference>
<comment type="caution">
    <text evidence="2">The sequence shown here is derived from an EMBL/GenBank/DDBJ whole genome shotgun (WGS) entry which is preliminary data.</text>
</comment>
<protein>
    <submittedName>
        <fullName evidence="2">Uncharacterized protein</fullName>
    </submittedName>
</protein>
<proteinExistence type="predicted"/>
<evidence type="ECO:0000313" key="2">
    <source>
        <dbReference type="EMBL" id="GIE64294.1"/>
    </source>
</evidence>
<feature type="compositionally biased region" description="Polar residues" evidence="1">
    <location>
        <begin position="43"/>
        <end position="53"/>
    </location>
</feature>
<organism evidence="2 3">
    <name type="scientific">Actinoplanes palleronii</name>
    <dbReference type="NCBI Taxonomy" id="113570"/>
    <lineage>
        <taxon>Bacteria</taxon>
        <taxon>Bacillati</taxon>
        <taxon>Actinomycetota</taxon>
        <taxon>Actinomycetes</taxon>
        <taxon>Micromonosporales</taxon>
        <taxon>Micromonosporaceae</taxon>
        <taxon>Actinoplanes</taxon>
    </lineage>
</organism>
<evidence type="ECO:0000313" key="3">
    <source>
        <dbReference type="Proteomes" id="UP000624709"/>
    </source>
</evidence>
<sequence length="267" mass="29663">MIVARDRMSGEPRSVADWILVPCLVSLRTEFDTLAPHRDRTSDGSIGNQAHARSSSDHNPDETGNTPSEDADRVNEVHAIDVDDDLRKPGWTMARAVQVIVGRHRAGQDDRLQNVIFDRQVWSRSWGWTARDYAGPSPHTEHAHFSARYTTAQERDTRPWGLLEDDMTEAEVMAAVLKALESDRGQKAVGAGSWNHVEINPATGKKDFRMGGWARNDLVRSAERMDVLTSGLDEILAVLAQRPAGEIAEVLRRSLGDRAGEVGRLLQ</sequence>
<feature type="region of interest" description="Disordered" evidence="1">
    <location>
        <begin position="36"/>
        <end position="75"/>
    </location>
</feature>
<dbReference type="EMBL" id="BOMS01000009">
    <property type="protein sequence ID" value="GIE64294.1"/>
    <property type="molecule type" value="Genomic_DNA"/>
</dbReference>